<dbReference type="EMBL" id="MU274905">
    <property type="protein sequence ID" value="KAI0091427.1"/>
    <property type="molecule type" value="Genomic_DNA"/>
</dbReference>
<organism evidence="1 2">
    <name type="scientific">Irpex rosettiformis</name>
    <dbReference type="NCBI Taxonomy" id="378272"/>
    <lineage>
        <taxon>Eukaryota</taxon>
        <taxon>Fungi</taxon>
        <taxon>Dikarya</taxon>
        <taxon>Basidiomycota</taxon>
        <taxon>Agaricomycotina</taxon>
        <taxon>Agaricomycetes</taxon>
        <taxon>Polyporales</taxon>
        <taxon>Irpicaceae</taxon>
        <taxon>Irpex</taxon>
    </lineage>
</organism>
<keyword evidence="2" id="KW-1185">Reference proteome</keyword>
<comment type="caution">
    <text evidence="1">The sequence shown here is derived from an EMBL/GenBank/DDBJ whole genome shotgun (WGS) entry which is preliminary data.</text>
</comment>
<reference evidence="1" key="1">
    <citation type="journal article" date="2021" name="Environ. Microbiol.">
        <title>Gene family expansions and transcriptome signatures uncover fungal adaptations to wood decay.</title>
        <authorList>
            <person name="Hage H."/>
            <person name="Miyauchi S."/>
            <person name="Viragh M."/>
            <person name="Drula E."/>
            <person name="Min B."/>
            <person name="Chaduli D."/>
            <person name="Navarro D."/>
            <person name="Favel A."/>
            <person name="Norest M."/>
            <person name="Lesage-Meessen L."/>
            <person name="Balint B."/>
            <person name="Merenyi Z."/>
            <person name="de Eugenio L."/>
            <person name="Morin E."/>
            <person name="Martinez A.T."/>
            <person name="Baldrian P."/>
            <person name="Stursova M."/>
            <person name="Martinez M.J."/>
            <person name="Novotny C."/>
            <person name="Magnuson J.K."/>
            <person name="Spatafora J.W."/>
            <person name="Maurice S."/>
            <person name="Pangilinan J."/>
            <person name="Andreopoulos W."/>
            <person name="LaButti K."/>
            <person name="Hundley H."/>
            <person name="Na H."/>
            <person name="Kuo A."/>
            <person name="Barry K."/>
            <person name="Lipzen A."/>
            <person name="Henrissat B."/>
            <person name="Riley R."/>
            <person name="Ahrendt S."/>
            <person name="Nagy L.G."/>
            <person name="Grigoriev I.V."/>
            <person name="Martin F."/>
            <person name="Rosso M.N."/>
        </authorList>
    </citation>
    <scope>NUCLEOTIDE SEQUENCE</scope>
    <source>
        <strain evidence="1">CBS 384.51</strain>
    </source>
</reference>
<protein>
    <submittedName>
        <fullName evidence="1">Uncharacterized protein</fullName>
    </submittedName>
</protein>
<accession>A0ACB8UAR4</accession>
<gene>
    <name evidence="1" type="ORF">BDY19DRAFT_625793</name>
</gene>
<sequence length="338" mass="36892">MMSSPVEIPANGLDLVPVLGPLYWGFLCSLVLTGINVLQGYIYFPSNDRLSLRIIAASMLILNVTSSALVAQSVFYYLVPHFGSLLPLNAITNELSAECLISTIITFISQTYFVVQLWGVAKARNNSYIVPILVGALSVAAAAGGIGCTTAMVIHKHSILGARSRTFSIFFGLAKGFGALTDIIATIAMCSMLVSARTAFDSTNSVIRSLMMFIMQRGILVTLIQTLLLITFHAAPDHLYWLAFHVNVTKLYANTFFAMLNGRERLNQQLSTTGKVPTYPSNISFGTSRDTKSKLSNPETRSHDDDLDMIELSMHTTPKKSKVPDMPLVTKTVIISDL</sequence>
<proteinExistence type="predicted"/>
<dbReference type="Proteomes" id="UP001055072">
    <property type="component" value="Unassembled WGS sequence"/>
</dbReference>
<name>A0ACB8UAR4_9APHY</name>
<evidence type="ECO:0000313" key="1">
    <source>
        <dbReference type="EMBL" id="KAI0091427.1"/>
    </source>
</evidence>
<evidence type="ECO:0000313" key="2">
    <source>
        <dbReference type="Proteomes" id="UP001055072"/>
    </source>
</evidence>